<protein>
    <recommendedName>
        <fullName evidence="3">YD repeat-containing protein</fullName>
    </recommendedName>
</protein>
<name>A0A3M0AHC1_9GAMM</name>
<evidence type="ECO:0000313" key="2">
    <source>
        <dbReference type="Proteomes" id="UP000267187"/>
    </source>
</evidence>
<reference evidence="1 2" key="1">
    <citation type="submission" date="2018-10" db="EMBL/GenBank/DDBJ databases">
        <title>Genomic Encyclopedia of Type Strains, Phase IV (KMG-IV): sequencing the most valuable type-strain genomes for metagenomic binning, comparative biology and taxonomic classification.</title>
        <authorList>
            <person name="Goeker M."/>
        </authorList>
    </citation>
    <scope>NUCLEOTIDE SEQUENCE [LARGE SCALE GENOMIC DNA]</scope>
    <source>
        <strain evidence="1 2">DSM 25080</strain>
    </source>
</reference>
<dbReference type="Gene3D" id="2.180.10.10">
    <property type="entry name" value="RHS repeat-associated core"/>
    <property type="match status" value="1"/>
</dbReference>
<evidence type="ECO:0008006" key="3">
    <source>
        <dbReference type="Google" id="ProtNLM"/>
    </source>
</evidence>
<dbReference type="EMBL" id="REFJ01000001">
    <property type="protein sequence ID" value="RMA82158.1"/>
    <property type="molecule type" value="Genomic_DNA"/>
</dbReference>
<comment type="caution">
    <text evidence="1">The sequence shown here is derived from an EMBL/GenBank/DDBJ whole genome shotgun (WGS) entry which is preliminary data.</text>
</comment>
<sequence>MKNRQLSQNTIDRENNFTELWSLSFTNDYANQPTAIIGTNRNGQSVNASYVYDGHHRRVKQTVNGTTIYSVYEIQGQLLHRLNATTNTATDYIAIANTTVAEVERVGSNDTVRYPYFDHLGSAVKMGNASGGLINSEQAM</sequence>
<evidence type="ECO:0000313" key="1">
    <source>
        <dbReference type="EMBL" id="RMA82158.1"/>
    </source>
</evidence>
<dbReference type="AlphaFoldDB" id="A0A3M0AHC1"/>
<dbReference type="RefSeq" id="WP_121875504.1">
    <property type="nucleotide sequence ID" value="NZ_REFJ01000001.1"/>
</dbReference>
<keyword evidence="2" id="KW-1185">Reference proteome</keyword>
<accession>A0A3M0AHC1</accession>
<dbReference type="OrthoDB" id="9806238at2"/>
<organism evidence="1 2">
    <name type="scientific">Umboniibacter marinipuniceus</name>
    <dbReference type="NCBI Taxonomy" id="569599"/>
    <lineage>
        <taxon>Bacteria</taxon>
        <taxon>Pseudomonadati</taxon>
        <taxon>Pseudomonadota</taxon>
        <taxon>Gammaproteobacteria</taxon>
        <taxon>Cellvibrionales</taxon>
        <taxon>Cellvibrionaceae</taxon>
        <taxon>Umboniibacter</taxon>
    </lineage>
</organism>
<gene>
    <name evidence="1" type="ORF">DFR27_0105</name>
</gene>
<dbReference type="Proteomes" id="UP000267187">
    <property type="component" value="Unassembled WGS sequence"/>
</dbReference>
<proteinExistence type="predicted"/>